<name>A0AAW6IFU0_BACOV</name>
<dbReference type="AlphaFoldDB" id="A0AAW6IFU0"/>
<dbReference type="RefSeq" id="WP_270601101.1">
    <property type="nucleotide sequence ID" value="NZ_JAQFDJ010000044.1"/>
</dbReference>
<proteinExistence type="predicted"/>
<evidence type="ECO:0000256" key="1">
    <source>
        <dbReference type="SAM" id="SignalP"/>
    </source>
</evidence>
<protein>
    <recommendedName>
        <fullName evidence="4">DUF4412 domain-containing protein</fullName>
    </recommendedName>
</protein>
<evidence type="ECO:0008006" key="4">
    <source>
        <dbReference type="Google" id="ProtNLM"/>
    </source>
</evidence>
<reference evidence="2" key="1">
    <citation type="submission" date="2022-10" db="EMBL/GenBank/DDBJ databases">
        <title>Human gut microbiome strain richness.</title>
        <authorList>
            <person name="Chen-Liaw A."/>
        </authorList>
    </citation>
    <scope>NUCLEOTIDE SEQUENCE</scope>
    <source>
        <strain evidence="2">RTP21484st1_H8_RTP21484_190118</strain>
    </source>
</reference>
<comment type="caution">
    <text evidence="2">The sequence shown here is derived from an EMBL/GenBank/DDBJ whole genome shotgun (WGS) entry which is preliminary data.</text>
</comment>
<gene>
    <name evidence="2" type="ORF">PQ628_15470</name>
</gene>
<dbReference type="EMBL" id="JAQQPO010000018">
    <property type="protein sequence ID" value="MDC7959605.1"/>
    <property type="molecule type" value="Genomic_DNA"/>
</dbReference>
<feature type="chain" id="PRO_5043745182" description="DUF4412 domain-containing protein" evidence="1">
    <location>
        <begin position="25"/>
        <end position="265"/>
    </location>
</feature>
<evidence type="ECO:0000313" key="3">
    <source>
        <dbReference type="Proteomes" id="UP001215078"/>
    </source>
</evidence>
<dbReference type="Proteomes" id="UP001215078">
    <property type="component" value="Unassembled WGS sequence"/>
</dbReference>
<accession>A0AAW6IFU0</accession>
<sequence length="265" mass="30183">MKLKTFIIISLIGFFSLLENSAHAQLGKQVIDLDNPDYNLDVAHYFSESIDVDNPKHGNSNTGVYYKKSTLMSMRTKPEESRLVWIFYKNEGGTVYKEATFCGFDFGKLNMTTNAQGKLIAIDGETLTDEQGFDKMVKAAKKKYGKPAKKETNEDIFDKMVKAAMMEDDKNETVYLWELEDEYIIFCAENGNTAPDSDENESTEAENPVPYVKVKLSRIKKELERLLVEALPPSFLEETRKLIEDSKQLIEDLKVWEQEVLGGAE</sequence>
<evidence type="ECO:0000313" key="2">
    <source>
        <dbReference type="EMBL" id="MDC7959605.1"/>
    </source>
</evidence>
<organism evidence="2 3">
    <name type="scientific">Bacteroides ovatus</name>
    <dbReference type="NCBI Taxonomy" id="28116"/>
    <lineage>
        <taxon>Bacteria</taxon>
        <taxon>Pseudomonadati</taxon>
        <taxon>Bacteroidota</taxon>
        <taxon>Bacteroidia</taxon>
        <taxon>Bacteroidales</taxon>
        <taxon>Bacteroidaceae</taxon>
        <taxon>Bacteroides</taxon>
    </lineage>
</organism>
<keyword evidence="1" id="KW-0732">Signal</keyword>
<feature type="signal peptide" evidence="1">
    <location>
        <begin position="1"/>
        <end position="24"/>
    </location>
</feature>